<comment type="caution">
    <text evidence="4">The sequence shown here is derived from an EMBL/GenBank/DDBJ whole genome shotgun (WGS) entry which is preliminary data.</text>
</comment>
<evidence type="ECO:0000259" key="3">
    <source>
        <dbReference type="PROSITE" id="PS50894"/>
    </source>
</evidence>
<dbReference type="GO" id="GO:0000160">
    <property type="term" value="P:phosphorelay signal transduction system"/>
    <property type="evidence" value="ECO:0007669"/>
    <property type="project" value="UniProtKB-KW"/>
</dbReference>
<dbReference type="GO" id="GO:0004672">
    <property type="term" value="F:protein kinase activity"/>
    <property type="evidence" value="ECO:0007669"/>
    <property type="project" value="UniProtKB-ARBA"/>
</dbReference>
<dbReference type="OrthoDB" id="7276210at2"/>
<dbReference type="EMBL" id="SMSJ01000006">
    <property type="protein sequence ID" value="TDH63244.1"/>
    <property type="molecule type" value="Genomic_DNA"/>
</dbReference>
<evidence type="ECO:0000256" key="2">
    <source>
        <dbReference type="PROSITE-ProRule" id="PRU00110"/>
    </source>
</evidence>
<dbReference type="InterPro" id="IPR036641">
    <property type="entry name" value="HPT_dom_sf"/>
</dbReference>
<name>A0A4R5QIN0_9PROT</name>
<feature type="modified residue" description="Phosphohistidine" evidence="2">
    <location>
        <position position="90"/>
    </location>
</feature>
<dbReference type="Pfam" id="PF01627">
    <property type="entry name" value="Hpt"/>
    <property type="match status" value="1"/>
</dbReference>
<dbReference type="Proteomes" id="UP000295096">
    <property type="component" value="Unassembled WGS sequence"/>
</dbReference>
<dbReference type="Gene3D" id="1.20.120.160">
    <property type="entry name" value="HPT domain"/>
    <property type="match status" value="1"/>
</dbReference>
<evidence type="ECO:0000313" key="4">
    <source>
        <dbReference type="EMBL" id="TDH63244.1"/>
    </source>
</evidence>
<dbReference type="AlphaFoldDB" id="A0A4R5QIN0"/>
<reference evidence="4 5" key="1">
    <citation type="journal article" date="2016" name="J. Microbiol.">
        <title>Dankookia rubra gen. nov., sp. nov., an alphaproteobacterium isolated from sediment of a shallow stream.</title>
        <authorList>
            <person name="Kim W.H."/>
            <person name="Kim D.H."/>
            <person name="Kang K."/>
            <person name="Ahn T.Y."/>
        </authorList>
    </citation>
    <scope>NUCLEOTIDE SEQUENCE [LARGE SCALE GENOMIC DNA]</scope>
    <source>
        <strain evidence="4 5">JCM30602</strain>
    </source>
</reference>
<dbReference type="SUPFAM" id="SSF47226">
    <property type="entry name" value="Histidine-containing phosphotransfer domain, HPT domain"/>
    <property type="match status" value="1"/>
</dbReference>
<keyword evidence="5" id="KW-1185">Reference proteome</keyword>
<protein>
    <recommendedName>
        <fullName evidence="3">HPt domain-containing protein</fullName>
    </recommendedName>
</protein>
<feature type="domain" description="HPt" evidence="3">
    <location>
        <begin position="51"/>
        <end position="144"/>
    </location>
</feature>
<dbReference type="PROSITE" id="PS50894">
    <property type="entry name" value="HPT"/>
    <property type="match status" value="1"/>
</dbReference>
<gene>
    <name evidence="4" type="ORF">E2C06_07685</name>
</gene>
<dbReference type="InterPro" id="IPR008207">
    <property type="entry name" value="Sig_transdc_His_kin_Hpt_dom"/>
</dbReference>
<sequence length="152" mass="15943">MTAGYGSARPGHNVSLHELYLTIDHRCGKCDAWGVSALDPSIAEQLAQDLPPEDFRRIVETFEDDLGRLAAELERAGLAGSLDAYRRVAHSLAGAAAAVGAVMLERTARVAMDPRSGMPPAQMVPIIRAQAAAALQELAVLAARAGDDSAAP</sequence>
<accession>A0A4R5QIN0</accession>
<proteinExistence type="predicted"/>
<evidence type="ECO:0000313" key="5">
    <source>
        <dbReference type="Proteomes" id="UP000295096"/>
    </source>
</evidence>
<keyword evidence="1" id="KW-0902">Two-component regulatory system</keyword>
<evidence type="ECO:0000256" key="1">
    <source>
        <dbReference type="ARBA" id="ARBA00023012"/>
    </source>
</evidence>
<organism evidence="4 5">
    <name type="scientific">Dankookia rubra</name>
    <dbReference type="NCBI Taxonomy" id="1442381"/>
    <lineage>
        <taxon>Bacteria</taxon>
        <taxon>Pseudomonadati</taxon>
        <taxon>Pseudomonadota</taxon>
        <taxon>Alphaproteobacteria</taxon>
        <taxon>Acetobacterales</taxon>
        <taxon>Roseomonadaceae</taxon>
        <taxon>Dankookia</taxon>
    </lineage>
</organism>
<keyword evidence="2" id="KW-0597">Phosphoprotein</keyword>